<sequence length="205" mass="21724">MALDGKSARTCMPTLPPCPTHVNPSLARASMSLHPIFLAVVLMAAVAGCRTVDPIEPAPIGLTTATPAHRIDIAQAQWSVPESAKITAGERAYLQTLLQTELQGALANAPRDITVESNITRIDPVSAGLNIASALVLFLPFDKGGASVEFVCRDARTGATLSKFTSNINPSMAHMRARFRRLGPAEIALRQAAAEFAAQVEKSVQ</sequence>
<gene>
    <name evidence="1" type="ORF">GN331_08895</name>
</gene>
<protein>
    <submittedName>
        <fullName evidence="1">DUF3313 family protein</fullName>
    </submittedName>
</protein>
<proteinExistence type="predicted"/>
<accession>A0A7C9LGV6</accession>
<evidence type="ECO:0000313" key="2">
    <source>
        <dbReference type="Proteomes" id="UP000479692"/>
    </source>
</evidence>
<name>A0A7C9LGV6_9GAMM</name>
<dbReference type="InterPro" id="IPR021747">
    <property type="entry name" value="DUF3313"/>
</dbReference>
<dbReference type="AlphaFoldDB" id="A0A7C9LGV6"/>
<dbReference type="Pfam" id="PF11769">
    <property type="entry name" value="DUF3313"/>
    <property type="match status" value="1"/>
</dbReference>
<keyword evidence="2" id="KW-1185">Reference proteome</keyword>
<comment type="caution">
    <text evidence="1">The sequence shown here is derived from an EMBL/GenBank/DDBJ whole genome shotgun (WGS) entry which is preliminary data.</text>
</comment>
<organism evidence="1 2">
    <name type="scientific">Noviluteimonas gilva</name>
    <dbReference type="NCBI Taxonomy" id="2682097"/>
    <lineage>
        <taxon>Bacteria</taxon>
        <taxon>Pseudomonadati</taxon>
        <taxon>Pseudomonadota</taxon>
        <taxon>Gammaproteobacteria</taxon>
        <taxon>Lysobacterales</taxon>
        <taxon>Lysobacteraceae</taxon>
        <taxon>Noviluteimonas</taxon>
    </lineage>
</organism>
<reference evidence="1 2" key="1">
    <citation type="submission" date="2019-12" db="EMBL/GenBank/DDBJ databases">
        <authorList>
            <person name="Xu J."/>
        </authorList>
    </citation>
    <scope>NUCLEOTIDE SEQUENCE [LARGE SCALE GENOMIC DNA]</scope>
    <source>
        <strain evidence="1 2">HX-5-24</strain>
    </source>
</reference>
<dbReference type="EMBL" id="WOXT01000002">
    <property type="protein sequence ID" value="MUV14321.1"/>
    <property type="molecule type" value="Genomic_DNA"/>
</dbReference>
<dbReference type="Proteomes" id="UP000479692">
    <property type="component" value="Unassembled WGS sequence"/>
</dbReference>
<evidence type="ECO:0000313" key="1">
    <source>
        <dbReference type="EMBL" id="MUV14321.1"/>
    </source>
</evidence>